<dbReference type="EMBL" id="CP090958">
    <property type="protein sequence ID" value="WGW13400.1"/>
    <property type="molecule type" value="Genomic_DNA"/>
</dbReference>
<organism evidence="3 4">
    <name type="scientific">Saxibacter everestensis</name>
    <dbReference type="NCBI Taxonomy" id="2909229"/>
    <lineage>
        <taxon>Bacteria</taxon>
        <taxon>Bacillati</taxon>
        <taxon>Actinomycetota</taxon>
        <taxon>Actinomycetes</taxon>
        <taxon>Micrococcales</taxon>
        <taxon>Brevibacteriaceae</taxon>
        <taxon>Saxibacter</taxon>
    </lineage>
</organism>
<dbReference type="SUPFAM" id="SSF53850">
    <property type="entry name" value="Periplasmic binding protein-like II"/>
    <property type="match status" value="1"/>
</dbReference>
<feature type="chain" id="PRO_5046998789" evidence="1">
    <location>
        <begin position="22"/>
        <end position="328"/>
    </location>
</feature>
<proteinExistence type="predicted"/>
<protein>
    <submittedName>
        <fullName evidence="3">Glycine betaine ABC transporter substrate-binding protein</fullName>
    </submittedName>
</protein>
<name>A0ABY8QYY4_9MICO</name>
<reference evidence="3 4" key="1">
    <citation type="submission" date="2023-05" db="EMBL/GenBank/DDBJ databases">
        <title>Lithophilousrod everest ZFBP1038 complete genpme.</title>
        <authorList>
            <person name="Tian M."/>
        </authorList>
    </citation>
    <scope>NUCLEOTIDE SEQUENCE [LARGE SCALE GENOMIC DNA]</scope>
    <source>
        <strain evidence="3 4">ZFBP1038</strain>
    </source>
</reference>
<dbReference type="InterPro" id="IPR007210">
    <property type="entry name" value="ABC_Gly_betaine_transp_sub-bd"/>
</dbReference>
<evidence type="ECO:0000256" key="1">
    <source>
        <dbReference type="SAM" id="SignalP"/>
    </source>
</evidence>
<evidence type="ECO:0000259" key="2">
    <source>
        <dbReference type="Pfam" id="PF04069"/>
    </source>
</evidence>
<dbReference type="CDD" id="cd13611">
    <property type="entry name" value="PBP2_YehZ"/>
    <property type="match status" value="1"/>
</dbReference>
<dbReference type="Pfam" id="PF04069">
    <property type="entry name" value="OpuAC"/>
    <property type="match status" value="1"/>
</dbReference>
<gene>
    <name evidence="3" type="ORF">LWF01_06460</name>
</gene>
<keyword evidence="4" id="KW-1185">Reference proteome</keyword>
<sequence>MTSHGKQLGAVLAGICAIALAGCGLQPATSIVAEAGPGSIRQVELPEDAEITVTAKNFTEQLILGKIGVIAAKAAGFEVEDMTNVPGSQPVRELMVSGRADMTWEYTGTAWLTYLAEAEGIPDQQEQWQAVHDADLKNGLTWEMPAPLNNTYAFAMPRETSEKLGVTKLSQIAELPKEQRTFCIESEFNSRADGFNPMLEHYGMSRGDSGDVPNANVEILDTGAVYTATDQGLCNFGEVFASDGRIQSLDLVVLEDDEKFFPAYNAAAVFRTETLETYPELSDIFGQISPKLTTEALQALNRKVDVDGEEPADVAYDWMVEEGLITRP</sequence>
<dbReference type="Proteomes" id="UP001209083">
    <property type="component" value="Chromosome"/>
</dbReference>
<evidence type="ECO:0000313" key="3">
    <source>
        <dbReference type="EMBL" id="WGW13400.1"/>
    </source>
</evidence>
<feature type="signal peptide" evidence="1">
    <location>
        <begin position="1"/>
        <end position="21"/>
    </location>
</feature>
<evidence type="ECO:0000313" key="4">
    <source>
        <dbReference type="Proteomes" id="UP001209083"/>
    </source>
</evidence>
<dbReference type="RefSeq" id="WP_349640220.1">
    <property type="nucleotide sequence ID" value="NZ_CP090958.1"/>
</dbReference>
<keyword evidence="1" id="KW-0732">Signal</keyword>
<dbReference type="Gene3D" id="3.40.190.10">
    <property type="entry name" value="Periplasmic binding protein-like II"/>
    <property type="match status" value="1"/>
</dbReference>
<accession>A0ABY8QYY4</accession>
<feature type="domain" description="ABC-type glycine betaine transport system substrate-binding" evidence="2">
    <location>
        <begin position="50"/>
        <end position="319"/>
    </location>
</feature>
<dbReference type="Gene3D" id="3.40.190.120">
    <property type="entry name" value="Osmoprotection protein (prox), domain 2"/>
    <property type="match status" value="1"/>
</dbReference>